<evidence type="ECO:0000259" key="2">
    <source>
        <dbReference type="Pfam" id="PF09851"/>
    </source>
</evidence>
<dbReference type="InterPro" id="IPR039519">
    <property type="entry name" value="YokE-like_PH"/>
</dbReference>
<evidence type="ECO:0000313" key="4">
    <source>
        <dbReference type="EMBL" id="TDD54653.1"/>
    </source>
</evidence>
<evidence type="ECO:0000313" key="5">
    <source>
        <dbReference type="Proteomes" id="UP000295302"/>
    </source>
</evidence>
<protein>
    <recommendedName>
        <fullName evidence="6">SHOCT domain-containing protein</fullName>
    </recommendedName>
</protein>
<organism evidence="4 5">
    <name type="scientific">Nonomuraea terrae</name>
    <dbReference type="NCBI Taxonomy" id="2530383"/>
    <lineage>
        <taxon>Bacteria</taxon>
        <taxon>Bacillati</taxon>
        <taxon>Actinomycetota</taxon>
        <taxon>Actinomycetes</taxon>
        <taxon>Streptosporangiales</taxon>
        <taxon>Streptosporangiaceae</taxon>
        <taxon>Nonomuraea</taxon>
    </lineage>
</organism>
<evidence type="ECO:0000259" key="3">
    <source>
        <dbReference type="Pfam" id="PF14470"/>
    </source>
</evidence>
<dbReference type="Pfam" id="PF14470">
    <property type="entry name" value="bPH_3"/>
    <property type="match status" value="1"/>
</dbReference>
<dbReference type="Pfam" id="PF09851">
    <property type="entry name" value="SHOCT"/>
    <property type="match status" value="1"/>
</dbReference>
<feature type="domain" description="SHOCT" evidence="2">
    <location>
        <begin position="136"/>
        <end position="162"/>
    </location>
</feature>
<dbReference type="EMBL" id="SMKQ01000008">
    <property type="protein sequence ID" value="TDD54653.1"/>
    <property type="molecule type" value="Genomic_DNA"/>
</dbReference>
<dbReference type="OrthoDB" id="5996503at2"/>
<dbReference type="Proteomes" id="UP000295302">
    <property type="component" value="Unassembled WGS sequence"/>
</dbReference>
<feature type="domain" description="YokE-like PH" evidence="3">
    <location>
        <begin position="21"/>
        <end position="107"/>
    </location>
</feature>
<name>A0A4R4Z8V6_9ACTN</name>
<keyword evidence="5" id="KW-1185">Reference proteome</keyword>
<feature type="region of interest" description="Disordered" evidence="1">
    <location>
        <begin position="111"/>
        <end position="134"/>
    </location>
</feature>
<sequence>MGSKFGAKREIRRLVDYLWEGEVVHHLAGGTYGGGLGLVALTGHRLLFLRDGWVNKATEDFPLEKISSVQWRSGLTQGVLTVFASGNKAEIKQLLNPDGKSIADAIRNRLAPVDNPSSAPTPPPPPAAPSEDPLETLRRLGELRDMGVVTEAEFEAKKAQILRRI</sequence>
<evidence type="ECO:0008006" key="6">
    <source>
        <dbReference type="Google" id="ProtNLM"/>
    </source>
</evidence>
<proteinExistence type="predicted"/>
<accession>A0A4R4Z8V6</accession>
<feature type="compositionally biased region" description="Pro residues" evidence="1">
    <location>
        <begin position="119"/>
        <end position="128"/>
    </location>
</feature>
<dbReference type="InterPro" id="IPR018649">
    <property type="entry name" value="SHOCT"/>
</dbReference>
<reference evidence="4 5" key="1">
    <citation type="submission" date="2019-03" db="EMBL/GenBank/DDBJ databases">
        <title>Draft genome sequences of novel Actinobacteria.</title>
        <authorList>
            <person name="Sahin N."/>
            <person name="Ay H."/>
            <person name="Saygin H."/>
        </authorList>
    </citation>
    <scope>NUCLEOTIDE SEQUENCE [LARGE SCALE GENOMIC DNA]</scope>
    <source>
        <strain evidence="4 5">CH32</strain>
    </source>
</reference>
<evidence type="ECO:0000256" key="1">
    <source>
        <dbReference type="SAM" id="MobiDB-lite"/>
    </source>
</evidence>
<comment type="caution">
    <text evidence="4">The sequence shown here is derived from an EMBL/GenBank/DDBJ whole genome shotgun (WGS) entry which is preliminary data.</text>
</comment>
<dbReference type="AlphaFoldDB" id="A0A4R4Z8V6"/>
<gene>
    <name evidence="4" type="ORF">E1286_05195</name>
</gene>